<sequence length="237" mass="27046">MQKNKLTKAGNQSNMKKIFFLSLLALLAIIESKPVAAQEIIKKNGYKLTFESNFTALDPQLKKRLIKTFFEVYPKLAKEYNPGTDKSVTFFVDTAYKGVAATANGKVTYSSIWMEKHPEDIDVVTHEVMHIVQDYGRSVGPGWLTEGIADYARYKFGVDNAGAKWNLPDLKPEHTYKNSYRITARFFAWIEKYVKAGTIKAVDESLREHTYTKDIWSKLTGKDLDGLWADYVQQPNL</sequence>
<dbReference type="PANTHER" id="PTHR33321:SF12">
    <property type="entry name" value="PLANT BASIC SECRETORY PROTEIN (BSP) FAMILY PROTEIN"/>
    <property type="match status" value="1"/>
</dbReference>
<feature type="chain" id="PRO_5011743802" evidence="1">
    <location>
        <begin position="38"/>
        <end position="237"/>
    </location>
</feature>
<protein>
    <submittedName>
        <fullName evidence="2">Peptidase</fullName>
    </submittedName>
</protein>
<evidence type="ECO:0000313" key="2">
    <source>
        <dbReference type="EMBL" id="SER68961.1"/>
    </source>
</evidence>
<proteinExistence type="predicted"/>
<dbReference type="Proteomes" id="UP000199572">
    <property type="component" value="Unassembled WGS sequence"/>
</dbReference>
<evidence type="ECO:0000256" key="1">
    <source>
        <dbReference type="SAM" id="SignalP"/>
    </source>
</evidence>
<dbReference type="AlphaFoldDB" id="A0A1H9R7U6"/>
<feature type="signal peptide" evidence="1">
    <location>
        <begin position="1"/>
        <end position="37"/>
    </location>
</feature>
<dbReference type="STRING" id="390241.SAMN04488023_1149"/>
<dbReference type="Pfam" id="PF04450">
    <property type="entry name" value="BSP"/>
    <property type="match status" value="1"/>
</dbReference>
<organism evidence="2 3">
    <name type="scientific">Pedobacter rhizosphaerae</name>
    <dbReference type="NCBI Taxonomy" id="390241"/>
    <lineage>
        <taxon>Bacteria</taxon>
        <taxon>Pseudomonadati</taxon>
        <taxon>Bacteroidota</taxon>
        <taxon>Sphingobacteriia</taxon>
        <taxon>Sphingobacteriales</taxon>
        <taxon>Sphingobacteriaceae</taxon>
        <taxon>Pedobacter</taxon>
    </lineage>
</organism>
<gene>
    <name evidence="2" type="ORF">SAMN04488023_1149</name>
</gene>
<accession>A0A1H9R7U6</accession>
<keyword evidence="1" id="KW-0732">Signal</keyword>
<keyword evidence="3" id="KW-1185">Reference proteome</keyword>
<reference evidence="2 3" key="1">
    <citation type="submission" date="2016-10" db="EMBL/GenBank/DDBJ databases">
        <authorList>
            <person name="de Groot N.N."/>
        </authorList>
    </citation>
    <scope>NUCLEOTIDE SEQUENCE [LARGE SCALE GENOMIC DNA]</scope>
    <source>
        <strain evidence="2 3">DSM 18610</strain>
    </source>
</reference>
<dbReference type="InterPro" id="IPR007541">
    <property type="entry name" value="Uncharacterised_BSP"/>
</dbReference>
<evidence type="ECO:0000313" key="3">
    <source>
        <dbReference type="Proteomes" id="UP000199572"/>
    </source>
</evidence>
<dbReference type="EMBL" id="FOGG01000014">
    <property type="protein sequence ID" value="SER68961.1"/>
    <property type="molecule type" value="Genomic_DNA"/>
</dbReference>
<name>A0A1H9R7U6_9SPHI</name>
<dbReference type="PANTHER" id="PTHR33321">
    <property type="match status" value="1"/>
</dbReference>